<gene>
    <name evidence="2" type="primary">KAFR0A03460</name>
    <name evidence="2" type="ORF">KAFR_0A03460</name>
</gene>
<dbReference type="eggNOG" id="KOG2354">
    <property type="taxonomic scope" value="Eukaryota"/>
</dbReference>
<proteinExistence type="predicted"/>
<dbReference type="STRING" id="1071382.H2AN31"/>
<dbReference type="AlphaFoldDB" id="H2AN31"/>
<evidence type="ECO:0000313" key="2">
    <source>
        <dbReference type="EMBL" id="CCF55781.1"/>
    </source>
</evidence>
<dbReference type="GO" id="GO:0006384">
    <property type="term" value="P:transcription initiation at RNA polymerase III promoter"/>
    <property type="evidence" value="ECO:0007669"/>
    <property type="project" value="EnsemblFungi"/>
</dbReference>
<feature type="region of interest" description="Disordered" evidence="1">
    <location>
        <begin position="1"/>
        <end position="44"/>
    </location>
</feature>
<dbReference type="GO" id="GO:0003899">
    <property type="term" value="F:DNA-directed RNA polymerase activity"/>
    <property type="evidence" value="ECO:0007669"/>
    <property type="project" value="EnsemblFungi"/>
</dbReference>
<dbReference type="GeneID" id="13886426"/>
<dbReference type="Pfam" id="PF04801">
    <property type="entry name" value="RPC5"/>
    <property type="match status" value="1"/>
</dbReference>
<dbReference type="GO" id="GO:0005666">
    <property type="term" value="C:RNA polymerase III complex"/>
    <property type="evidence" value="ECO:0007669"/>
    <property type="project" value="EnsemblFungi"/>
</dbReference>
<feature type="compositionally biased region" description="Polar residues" evidence="1">
    <location>
        <begin position="24"/>
        <end position="38"/>
    </location>
</feature>
<reference evidence="2 3" key="1">
    <citation type="journal article" date="2011" name="Proc. Natl. Acad. Sci. U.S.A.">
        <title>Evolutionary erosion of yeast sex chromosomes by mating-type switching accidents.</title>
        <authorList>
            <person name="Gordon J.L."/>
            <person name="Armisen D."/>
            <person name="Proux-Wera E."/>
            <person name="Oheigeartaigh S.S."/>
            <person name="Byrne K.P."/>
            <person name="Wolfe K.H."/>
        </authorList>
    </citation>
    <scope>NUCLEOTIDE SEQUENCE [LARGE SCALE GENOMIC DNA]</scope>
    <source>
        <strain evidence="3">ATCC 22294 / BCRC 22015 / CBS 2517 / CECT 1963 / NBRC 1671 / NRRL Y-8276</strain>
    </source>
</reference>
<evidence type="ECO:0000313" key="3">
    <source>
        <dbReference type="Proteomes" id="UP000005220"/>
    </source>
</evidence>
<evidence type="ECO:0000256" key="1">
    <source>
        <dbReference type="SAM" id="MobiDB-lite"/>
    </source>
</evidence>
<dbReference type="PANTHER" id="PTHR12069">
    <property type="entry name" value="DNA-DIRECTED RNA POLYMERASES III 80 KDA POLYPEPTIDE RNA POLYMERASE III SUBUNIT 5"/>
    <property type="match status" value="1"/>
</dbReference>
<accession>H2AN31</accession>
<dbReference type="KEGG" id="kaf:KAFR_0A03460"/>
<keyword evidence="3" id="KW-1185">Reference proteome</keyword>
<dbReference type="InParanoid" id="H2AN31"/>
<dbReference type="OrthoDB" id="340681at2759"/>
<dbReference type="RefSeq" id="XP_003954916.1">
    <property type="nucleotide sequence ID" value="XM_003954867.1"/>
</dbReference>
<dbReference type="Proteomes" id="UP000005220">
    <property type="component" value="Chromosome 1"/>
</dbReference>
<dbReference type="FunCoup" id="H2AN31">
    <property type="interactions" value="162"/>
</dbReference>
<dbReference type="GO" id="GO:0006386">
    <property type="term" value="P:termination of RNA polymerase III transcription"/>
    <property type="evidence" value="ECO:0007669"/>
    <property type="project" value="EnsemblFungi"/>
</dbReference>
<organism evidence="2 3">
    <name type="scientific">Kazachstania africana (strain ATCC 22294 / BCRC 22015 / CBS 2517 / CECT 1963 / NBRC 1671 / NRRL Y-8276)</name>
    <name type="common">Yeast</name>
    <name type="synonym">Kluyveromyces africanus</name>
    <dbReference type="NCBI Taxonomy" id="1071382"/>
    <lineage>
        <taxon>Eukaryota</taxon>
        <taxon>Fungi</taxon>
        <taxon>Dikarya</taxon>
        <taxon>Ascomycota</taxon>
        <taxon>Saccharomycotina</taxon>
        <taxon>Saccharomycetes</taxon>
        <taxon>Saccharomycetales</taxon>
        <taxon>Saccharomycetaceae</taxon>
        <taxon>Kazachstania</taxon>
    </lineage>
</organism>
<dbReference type="GO" id="GO:0042797">
    <property type="term" value="P:tRNA transcription by RNA polymerase III"/>
    <property type="evidence" value="ECO:0007669"/>
    <property type="project" value="EnsemblFungi"/>
</dbReference>
<evidence type="ECO:0008006" key="4">
    <source>
        <dbReference type="Google" id="ProtNLM"/>
    </source>
</evidence>
<dbReference type="HOGENOM" id="CLU_072845_1_0_1"/>
<protein>
    <recommendedName>
        <fullName evidence="4">DNA-directed RNA polymerase III subunit RPC5</fullName>
    </recommendedName>
</protein>
<dbReference type="EMBL" id="HE650821">
    <property type="protein sequence ID" value="CCF55781.1"/>
    <property type="molecule type" value="Genomic_DNA"/>
</dbReference>
<name>H2AN31_KAZAF</name>
<sequence>MSAKNNLFVNEEEEEENNDRMISDETQTNLESIDSEQMNTEEDDDDPIVKEIPINLAGKDENLHAFQYVSKAKLIGGKLADHPFIAAARYKTKSSVWELDTPLNESAFFNKNKAEEDWNDVKVQTLRGVSVPNEGQYAAFMSEGQAYLVPIKTICQLRPYFKYIDDITQQKKNVEAKQNPNPATQKAQVVTMSVKSVNDPTQIRLAGSLLAHKVVDEEQPLELSWAENTFEQFKASMIKECSEHILKPTETEHEYMKSLI</sequence>
<dbReference type="PANTHER" id="PTHR12069:SF0">
    <property type="entry name" value="DNA-DIRECTED RNA POLYMERASE III SUBUNIT RPC5"/>
    <property type="match status" value="1"/>
</dbReference>
<dbReference type="InterPro" id="IPR006886">
    <property type="entry name" value="RNA_pol_III_Rpc5"/>
</dbReference>